<dbReference type="Proteomes" id="UP000255326">
    <property type="component" value="Unassembled WGS sequence"/>
</dbReference>
<reference evidence="2 3" key="1">
    <citation type="submission" date="2018-07" db="EMBL/GenBank/DDBJ databases">
        <title>Genomic Encyclopedia of Type Strains, Phase IV (KMG-IV): sequencing the most valuable type-strain genomes for metagenomic binning, comparative biology and taxonomic classification.</title>
        <authorList>
            <person name="Goeker M."/>
        </authorList>
    </citation>
    <scope>NUCLEOTIDE SEQUENCE [LARGE SCALE GENOMIC DNA]</scope>
    <source>
        <strain evidence="2 3">DSM 25281</strain>
    </source>
</reference>
<dbReference type="AlphaFoldDB" id="A0A370GGY5"/>
<dbReference type="EMBL" id="QQAY01000004">
    <property type="protein sequence ID" value="RDI43055.1"/>
    <property type="molecule type" value="Genomic_DNA"/>
</dbReference>
<dbReference type="InterPro" id="IPR012337">
    <property type="entry name" value="RNaseH-like_sf"/>
</dbReference>
<dbReference type="Pfam" id="PF13456">
    <property type="entry name" value="RVT_3"/>
    <property type="match status" value="1"/>
</dbReference>
<dbReference type="SUPFAM" id="SSF53098">
    <property type="entry name" value="Ribonuclease H-like"/>
    <property type="match status" value="1"/>
</dbReference>
<name>A0A370GGY5_9BACI</name>
<dbReference type="InterPro" id="IPR002156">
    <property type="entry name" value="RNaseH_domain"/>
</dbReference>
<protein>
    <submittedName>
        <fullName evidence="2">Ribonuclease HI</fullName>
    </submittedName>
</protein>
<dbReference type="PANTHER" id="PTHR46387:SF2">
    <property type="entry name" value="RIBONUCLEASE HI"/>
    <property type="match status" value="1"/>
</dbReference>
<dbReference type="NCBIfam" id="NF005822">
    <property type="entry name" value="PRK07708.1"/>
    <property type="match status" value="1"/>
</dbReference>
<keyword evidence="3" id="KW-1185">Reference proteome</keyword>
<sequence>MFVQPHPILFEGEMNMQAKINWKYKGVYPAEFQSDWIPFDKVEVIINDLIKTGRVAELSIEDEMGSKWNQKEFLKLQQKVEQEPHDVIVYFDGGFKKDDGISGVGVAVYYKKGKEQWRVRENERLLQLESNNEAEYAALYTSLNILEELGVSSIPCTFKGDSQVVLNQLTGEWPCFDEVFNKWLDKIEEKMKRLRIKANVEVISRNHNKEADKLAQQALDGIKVHSNGMINKSDED</sequence>
<accession>A0A370GGY5</accession>
<organism evidence="2 3">
    <name type="scientific">Falsibacillus pallidus</name>
    <dbReference type="NCBI Taxonomy" id="493781"/>
    <lineage>
        <taxon>Bacteria</taxon>
        <taxon>Bacillati</taxon>
        <taxon>Bacillota</taxon>
        <taxon>Bacilli</taxon>
        <taxon>Bacillales</taxon>
        <taxon>Bacillaceae</taxon>
        <taxon>Falsibacillus</taxon>
    </lineage>
</organism>
<evidence type="ECO:0000259" key="1">
    <source>
        <dbReference type="PROSITE" id="PS50879"/>
    </source>
</evidence>
<dbReference type="PROSITE" id="PS50879">
    <property type="entry name" value="RNASE_H_1"/>
    <property type="match status" value="1"/>
</dbReference>
<dbReference type="InterPro" id="IPR036397">
    <property type="entry name" value="RNaseH_sf"/>
</dbReference>
<dbReference type="GO" id="GO:0004523">
    <property type="term" value="F:RNA-DNA hybrid ribonuclease activity"/>
    <property type="evidence" value="ECO:0007669"/>
    <property type="project" value="InterPro"/>
</dbReference>
<feature type="domain" description="RNase H type-1" evidence="1">
    <location>
        <begin position="83"/>
        <end position="220"/>
    </location>
</feature>
<evidence type="ECO:0000313" key="2">
    <source>
        <dbReference type="EMBL" id="RDI43055.1"/>
    </source>
</evidence>
<dbReference type="Gene3D" id="3.30.420.10">
    <property type="entry name" value="Ribonuclease H-like superfamily/Ribonuclease H"/>
    <property type="match status" value="1"/>
</dbReference>
<proteinExistence type="predicted"/>
<comment type="caution">
    <text evidence="2">The sequence shown here is derived from an EMBL/GenBank/DDBJ whole genome shotgun (WGS) entry which is preliminary data.</text>
</comment>
<dbReference type="PANTHER" id="PTHR46387">
    <property type="entry name" value="POLYNUCLEOTIDYL TRANSFERASE, RIBONUCLEASE H-LIKE SUPERFAMILY PROTEIN"/>
    <property type="match status" value="1"/>
</dbReference>
<dbReference type="GO" id="GO:0003676">
    <property type="term" value="F:nucleic acid binding"/>
    <property type="evidence" value="ECO:0007669"/>
    <property type="project" value="InterPro"/>
</dbReference>
<evidence type="ECO:0000313" key="3">
    <source>
        <dbReference type="Proteomes" id="UP000255326"/>
    </source>
</evidence>
<gene>
    <name evidence="2" type="ORF">DFR59_104106</name>
</gene>
<dbReference type="RefSeq" id="WP_245948431.1">
    <property type="nucleotide sequence ID" value="NZ_QQAY01000004.1"/>
</dbReference>
<dbReference type="CDD" id="cd09279">
    <property type="entry name" value="RNase_HI_like"/>
    <property type="match status" value="1"/>
</dbReference>